<dbReference type="EMBL" id="LR796461">
    <property type="protein sequence ID" value="CAB4146111.1"/>
    <property type="molecule type" value="Genomic_DNA"/>
</dbReference>
<accession>A0A6J5QII4</accession>
<dbReference type="EMBL" id="LR796305">
    <property type="protein sequence ID" value="CAB4135766.1"/>
    <property type="molecule type" value="Genomic_DNA"/>
</dbReference>
<reference evidence="7" key="1">
    <citation type="submission" date="2020-05" db="EMBL/GenBank/DDBJ databases">
        <authorList>
            <person name="Chiriac C."/>
            <person name="Salcher M."/>
            <person name="Ghai R."/>
            <person name="Kavagutti S V."/>
        </authorList>
    </citation>
    <scope>NUCLEOTIDE SEQUENCE</scope>
</reference>
<dbReference type="EMBL" id="LR796548">
    <property type="protein sequence ID" value="CAB4151094.1"/>
    <property type="molecule type" value="Genomic_DNA"/>
</dbReference>
<evidence type="ECO:0000313" key="2">
    <source>
        <dbReference type="EMBL" id="CAB4135766.1"/>
    </source>
</evidence>
<dbReference type="EMBL" id="LR797180">
    <property type="protein sequence ID" value="CAB4192030.1"/>
    <property type="molecule type" value="Genomic_DNA"/>
</dbReference>
<organism evidence="7">
    <name type="scientific">uncultured Caudovirales phage</name>
    <dbReference type="NCBI Taxonomy" id="2100421"/>
    <lineage>
        <taxon>Viruses</taxon>
        <taxon>Duplodnaviria</taxon>
        <taxon>Heunggongvirae</taxon>
        <taxon>Uroviricota</taxon>
        <taxon>Caudoviricetes</taxon>
        <taxon>Peduoviridae</taxon>
        <taxon>Maltschvirus</taxon>
        <taxon>Maltschvirus maltsch</taxon>
    </lineage>
</organism>
<dbReference type="EMBL" id="LR797492">
    <property type="protein sequence ID" value="CAB4220226.1"/>
    <property type="molecule type" value="Genomic_DNA"/>
</dbReference>
<dbReference type="EMBL" id="LR796917">
    <property type="protein sequence ID" value="CAB4174865.1"/>
    <property type="molecule type" value="Genomic_DNA"/>
</dbReference>
<dbReference type="EMBL" id="LR796980">
    <property type="protein sequence ID" value="CAB4179404.1"/>
    <property type="molecule type" value="Genomic_DNA"/>
</dbReference>
<evidence type="ECO:0000313" key="6">
    <source>
        <dbReference type="EMBL" id="CAB4174865.1"/>
    </source>
</evidence>
<dbReference type="EMBL" id="LR798423">
    <property type="protein sequence ID" value="CAB5230434.1"/>
    <property type="molecule type" value="Genomic_DNA"/>
</dbReference>
<keyword evidence="7" id="KW-0560">Oxidoreductase</keyword>
<evidence type="ECO:0000313" key="9">
    <source>
        <dbReference type="EMBL" id="CAB4192030.1"/>
    </source>
</evidence>
<evidence type="ECO:0000313" key="10">
    <source>
        <dbReference type="EMBL" id="CAB4215809.1"/>
    </source>
</evidence>
<evidence type="ECO:0000313" key="7">
    <source>
        <dbReference type="EMBL" id="CAB4179404.1"/>
    </source>
</evidence>
<evidence type="ECO:0000313" key="4">
    <source>
        <dbReference type="EMBL" id="CAB4151094.1"/>
    </source>
</evidence>
<evidence type="ECO:0000313" key="3">
    <source>
        <dbReference type="EMBL" id="CAB4146111.1"/>
    </source>
</evidence>
<dbReference type="Gene3D" id="2.60.120.620">
    <property type="entry name" value="q2cbj1_9rhob like domain"/>
    <property type="match status" value="1"/>
</dbReference>
<dbReference type="EMBL" id="LR796709">
    <property type="protein sequence ID" value="CAB4161609.1"/>
    <property type="molecule type" value="Genomic_DNA"/>
</dbReference>
<dbReference type="EMBL" id="LR797434">
    <property type="protein sequence ID" value="CAB4215809.1"/>
    <property type="molecule type" value="Genomic_DNA"/>
</dbReference>
<proteinExistence type="predicted"/>
<evidence type="ECO:0000313" key="8">
    <source>
        <dbReference type="EMBL" id="CAB4188603.1"/>
    </source>
</evidence>
<dbReference type="Pfam" id="PF13640">
    <property type="entry name" value="2OG-FeII_Oxy_3"/>
    <property type="match status" value="1"/>
</dbReference>
<dbReference type="GO" id="GO:0051213">
    <property type="term" value="F:dioxygenase activity"/>
    <property type="evidence" value="ECO:0007669"/>
    <property type="project" value="UniProtKB-KW"/>
</dbReference>
<protein>
    <submittedName>
        <fullName evidence="7">Oxoglutarate/iron-dependent dioxygenase</fullName>
    </submittedName>
</protein>
<name>A0A6J5QII4_9CAUD</name>
<feature type="domain" description="Prolyl 4-hydroxylase alpha subunit Fe(2+) 2OG dioxygenase" evidence="1">
    <location>
        <begin position="116"/>
        <end position="189"/>
    </location>
</feature>
<dbReference type="EMBL" id="LR797130">
    <property type="protein sequence ID" value="CAB4188603.1"/>
    <property type="molecule type" value="Genomic_DNA"/>
</dbReference>
<sequence>MNKVVLKENVLPLKLQEDILEALGSRNFPWFFLNDMTYQELSDTDTHCNGYGFFHMVDHEGETSIWNEDLKKTLKPIHDLINNAIPFFKKEFNFEYKKLSRIRVGLQTKISEQSISLTPHIDSSKPHLVVIYYVNTSDGDTVFYKTADKNTEMKRIKPQMGSAVFFNGTNIHGGSSPALHSRRIVINFLFEI</sequence>
<evidence type="ECO:0000259" key="1">
    <source>
        <dbReference type="Pfam" id="PF13640"/>
    </source>
</evidence>
<gene>
    <name evidence="7" type="ORF">UFOVP1031_91</name>
    <name evidence="8" type="ORF">UFOVP1172_44</name>
    <name evidence="9" type="ORF">UFOVP1240_106</name>
    <name evidence="10" type="ORF">UFOVP1486_6</name>
    <name evidence="12" type="ORF">UFOVP1578_6</name>
    <name evidence="11" type="ORF">UFOVP1630_155</name>
    <name evidence="2" type="ORF">UFOVP288_123</name>
    <name evidence="3" type="ORF">UFOVP483_73</name>
    <name evidence="4" type="ORF">UFOVP573_149</name>
    <name evidence="5" type="ORF">UFOVP769_123</name>
    <name evidence="6" type="ORF">UFOVP962_91</name>
</gene>
<evidence type="ECO:0000313" key="11">
    <source>
        <dbReference type="EMBL" id="CAB4220226.1"/>
    </source>
</evidence>
<keyword evidence="7" id="KW-0223">Dioxygenase</keyword>
<evidence type="ECO:0000313" key="5">
    <source>
        <dbReference type="EMBL" id="CAB4161609.1"/>
    </source>
</evidence>
<dbReference type="InterPro" id="IPR044862">
    <property type="entry name" value="Pro_4_hyd_alph_FE2OG_OXY"/>
</dbReference>
<evidence type="ECO:0000313" key="12">
    <source>
        <dbReference type="EMBL" id="CAB5230434.1"/>
    </source>
</evidence>